<dbReference type="SMART" id="SM00906">
    <property type="entry name" value="Fungal_trans"/>
    <property type="match status" value="1"/>
</dbReference>
<dbReference type="Gene3D" id="4.10.240.10">
    <property type="entry name" value="Zn(2)-C6 fungal-type DNA-binding domain"/>
    <property type="match status" value="1"/>
</dbReference>
<dbReference type="InterPro" id="IPR036864">
    <property type="entry name" value="Zn2-C6_fun-type_DNA-bd_sf"/>
</dbReference>
<keyword evidence="2" id="KW-0862">Zinc</keyword>
<dbReference type="PANTHER" id="PTHR47424:SF6">
    <property type="entry name" value="PROLINE UTILIZATION TRANS-ACTIVATOR"/>
    <property type="match status" value="1"/>
</dbReference>
<dbReference type="GO" id="GO:0008270">
    <property type="term" value="F:zinc ion binding"/>
    <property type="evidence" value="ECO:0007669"/>
    <property type="project" value="InterPro"/>
</dbReference>
<accession>Q6CSP4</accession>
<dbReference type="GO" id="GO:0000981">
    <property type="term" value="F:DNA-binding transcription factor activity, RNA polymerase II-specific"/>
    <property type="evidence" value="ECO:0007669"/>
    <property type="project" value="InterPro"/>
</dbReference>
<dbReference type="OMA" id="GAQGLYW"/>
<dbReference type="RefSeq" id="XP_453045.1">
    <property type="nucleotide sequence ID" value="XM_453045.1"/>
</dbReference>
<dbReference type="PROSITE" id="PS00463">
    <property type="entry name" value="ZN2_CY6_FUNGAL_1"/>
    <property type="match status" value="1"/>
</dbReference>
<dbReference type="KEGG" id="kla:KLLA0_C18953g"/>
<gene>
    <name evidence="7" type="ORF">KLLA0_C18953g</name>
</gene>
<evidence type="ECO:0000256" key="5">
    <source>
        <dbReference type="ARBA" id="ARBA00023242"/>
    </source>
</evidence>
<keyword evidence="5" id="KW-0539">Nucleus</keyword>
<protein>
    <submittedName>
        <fullName evidence="7">KLLA0C18953p</fullName>
    </submittedName>
</protein>
<evidence type="ECO:0000256" key="3">
    <source>
        <dbReference type="ARBA" id="ARBA00023015"/>
    </source>
</evidence>
<dbReference type="AlphaFoldDB" id="Q6CSP4"/>
<dbReference type="EMBL" id="CR382123">
    <property type="protein sequence ID" value="CAH01896.1"/>
    <property type="molecule type" value="Genomic_DNA"/>
</dbReference>
<dbReference type="Proteomes" id="UP000000598">
    <property type="component" value="Chromosome C"/>
</dbReference>
<feature type="domain" description="Zn(2)-C6 fungal-type" evidence="6">
    <location>
        <begin position="17"/>
        <end position="48"/>
    </location>
</feature>
<dbReference type="InterPro" id="IPR001138">
    <property type="entry name" value="Zn2Cys6_DnaBD"/>
</dbReference>
<dbReference type="Pfam" id="PF04082">
    <property type="entry name" value="Fungal_trans"/>
    <property type="match status" value="1"/>
</dbReference>
<reference evidence="7 8" key="1">
    <citation type="journal article" date="2004" name="Nature">
        <title>Genome evolution in yeasts.</title>
        <authorList>
            <consortium name="Genolevures"/>
            <person name="Dujon B."/>
            <person name="Sherman D."/>
            <person name="Fischer G."/>
            <person name="Durrens P."/>
            <person name="Casaregola S."/>
            <person name="Lafontaine I."/>
            <person name="de Montigny J."/>
            <person name="Marck C."/>
            <person name="Neuveglise C."/>
            <person name="Talla E."/>
            <person name="Goffard N."/>
            <person name="Frangeul L."/>
            <person name="Aigle M."/>
            <person name="Anthouard V."/>
            <person name="Babour A."/>
            <person name="Barbe V."/>
            <person name="Barnay S."/>
            <person name="Blanchin S."/>
            <person name="Beckerich J.M."/>
            <person name="Beyne E."/>
            <person name="Bleykasten C."/>
            <person name="Boisrame A."/>
            <person name="Boyer J."/>
            <person name="Cattolico L."/>
            <person name="Confanioleri F."/>
            <person name="de Daruvar A."/>
            <person name="Despons L."/>
            <person name="Fabre E."/>
            <person name="Fairhead C."/>
            <person name="Ferry-Dumazet H."/>
            <person name="Groppi A."/>
            <person name="Hantraye F."/>
            <person name="Hennequin C."/>
            <person name="Jauniaux N."/>
            <person name="Joyet P."/>
            <person name="Kachouri R."/>
            <person name="Kerrest A."/>
            <person name="Koszul R."/>
            <person name="Lemaire M."/>
            <person name="Lesur I."/>
            <person name="Ma L."/>
            <person name="Muller H."/>
            <person name="Nicaud J.M."/>
            <person name="Nikolski M."/>
            <person name="Oztas S."/>
            <person name="Ozier-Kalogeropoulos O."/>
            <person name="Pellenz S."/>
            <person name="Potier S."/>
            <person name="Richard G.F."/>
            <person name="Straub M.L."/>
            <person name="Suleau A."/>
            <person name="Swennene D."/>
            <person name="Tekaia F."/>
            <person name="Wesolowski-Louvel M."/>
            <person name="Westhof E."/>
            <person name="Wirth B."/>
            <person name="Zeniou-Meyer M."/>
            <person name="Zivanovic I."/>
            <person name="Bolotin-Fukuhara M."/>
            <person name="Thierry A."/>
            <person name="Bouchier C."/>
            <person name="Caudron B."/>
            <person name="Scarpelli C."/>
            <person name="Gaillardin C."/>
            <person name="Weissenbach J."/>
            <person name="Wincker P."/>
            <person name="Souciet J.L."/>
        </authorList>
    </citation>
    <scope>NUCLEOTIDE SEQUENCE [LARGE SCALE GENOMIC DNA]</scope>
    <source>
        <strain evidence="8">ATCC 8585 / CBS 2359 / DSM 70799 / NBRC 1267 / NRRL Y-1140 / WM37</strain>
    </source>
</reference>
<dbReference type="GO" id="GO:0003677">
    <property type="term" value="F:DNA binding"/>
    <property type="evidence" value="ECO:0007669"/>
    <property type="project" value="InterPro"/>
</dbReference>
<name>Q6CSP4_KLULA</name>
<sequence>MAHTEIELNGNAKSKRACETCKRRKKRCSGGLPCEYCVKIGNPQGCEYKTRLTKKNVKVSERYIASLKSKIRILENRLATLDGTKDSSKPVEEFIGEENPLIETITSPSEEKEHQSLFQNNHMRSSDLFDVKIYDKSERKLQMKYSGDSACLNFLRRIQHTLLSSAGMEKLDQDLTTKHIEFAAQITWDSVWQLASDIPRIQEARQLISAAGTVIGSDYLFMDNNYGDVIVPSMFYRSREQIEHEYSALMFAEELALFYSYLALGYLFQPSRHSNGTIRTTNGFAYFEKSLQILGTLFKHFDQCIGPSLIQAFLYVAYFGLSVDKSAFAYVMVGNAIRIAFTLGIHKTSATPKNNRIFWLCFLYDRLLAIRFGFPLLINEIEIEIPSCSSFDTDFLSISLEKYHFEAQVSLAKITTNIIKRIYTKNSSSFVHNCHAVLKELKDWFDGLPSELKFDYNNFSLETSRPTVNLHINYNYLIILTTRSVVFYVFNKLVSSGKTTDELFAKNLREIIIVLFEASINAAQIQSVILTRLYYAGRMMNRSFLDCHYIFNSSVVLILAAFIQSLPNYLLNESSDVNILFSRVQDNLDVLQRISQYNVAGFNFNKQLTELIELISCEQVQKMYNGNMQRHSLNATSAIETFTIALKSPSVEEKNNSYEGQELLSHMDLSEVLELMTSSNGYPNSGTSHFDEDDFLKFSNFML</sequence>
<dbReference type="HOGENOM" id="CLU_028136_0_0_1"/>
<dbReference type="SMART" id="SM00066">
    <property type="entry name" value="GAL4"/>
    <property type="match status" value="1"/>
</dbReference>
<dbReference type="GO" id="GO:0006351">
    <property type="term" value="P:DNA-templated transcription"/>
    <property type="evidence" value="ECO:0007669"/>
    <property type="project" value="InterPro"/>
</dbReference>
<evidence type="ECO:0000313" key="7">
    <source>
        <dbReference type="EMBL" id="CAH01896.1"/>
    </source>
</evidence>
<dbReference type="PROSITE" id="PS50048">
    <property type="entry name" value="ZN2_CY6_FUNGAL_2"/>
    <property type="match status" value="1"/>
</dbReference>
<evidence type="ECO:0000256" key="1">
    <source>
        <dbReference type="ARBA" id="ARBA00022723"/>
    </source>
</evidence>
<dbReference type="PaxDb" id="284590-Q6CSP4"/>
<dbReference type="GeneID" id="2892177"/>
<evidence type="ECO:0000259" key="6">
    <source>
        <dbReference type="PROSITE" id="PS50048"/>
    </source>
</evidence>
<organism evidence="7 8">
    <name type="scientific">Kluyveromyces lactis (strain ATCC 8585 / CBS 2359 / DSM 70799 / NBRC 1267 / NRRL Y-1140 / WM37)</name>
    <name type="common">Yeast</name>
    <name type="synonym">Candida sphaerica</name>
    <dbReference type="NCBI Taxonomy" id="284590"/>
    <lineage>
        <taxon>Eukaryota</taxon>
        <taxon>Fungi</taxon>
        <taxon>Dikarya</taxon>
        <taxon>Ascomycota</taxon>
        <taxon>Saccharomycotina</taxon>
        <taxon>Saccharomycetes</taxon>
        <taxon>Saccharomycetales</taxon>
        <taxon>Saccharomycetaceae</taxon>
        <taxon>Kluyveromyces</taxon>
    </lineage>
</organism>
<keyword evidence="3" id="KW-0805">Transcription regulation</keyword>
<dbReference type="InterPro" id="IPR007219">
    <property type="entry name" value="XnlR_reg_dom"/>
</dbReference>
<keyword evidence="1" id="KW-0479">Metal-binding</keyword>
<dbReference type="PANTHER" id="PTHR47424">
    <property type="entry name" value="REGULATORY PROTEIN GAL4"/>
    <property type="match status" value="1"/>
</dbReference>
<dbReference type="CDD" id="cd00067">
    <property type="entry name" value="GAL4"/>
    <property type="match status" value="1"/>
</dbReference>
<proteinExistence type="predicted"/>
<keyword evidence="8" id="KW-1185">Reference proteome</keyword>
<evidence type="ECO:0000256" key="4">
    <source>
        <dbReference type="ARBA" id="ARBA00023163"/>
    </source>
</evidence>
<dbReference type="InParanoid" id="Q6CSP4"/>
<dbReference type="eggNOG" id="ENOG502RZ2S">
    <property type="taxonomic scope" value="Eukaryota"/>
</dbReference>
<dbReference type="SUPFAM" id="SSF57701">
    <property type="entry name" value="Zn2/Cys6 DNA-binding domain"/>
    <property type="match status" value="1"/>
</dbReference>
<dbReference type="STRING" id="284590.Q6CSP4"/>
<dbReference type="InterPro" id="IPR051127">
    <property type="entry name" value="Fungal_SecMet_Regulators"/>
</dbReference>
<evidence type="ECO:0000256" key="2">
    <source>
        <dbReference type="ARBA" id="ARBA00022833"/>
    </source>
</evidence>
<keyword evidence="4" id="KW-0804">Transcription</keyword>
<dbReference type="Pfam" id="PF00172">
    <property type="entry name" value="Zn_clus"/>
    <property type="match status" value="1"/>
</dbReference>
<evidence type="ECO:0000313" key="8">
    <source>
        <dbReference type="Proteomes" id="UP000000598"/>
    </source>
</evidence>
<dbReference type="CDD" id="cd12148">
    <property type="entry name" value="fungal_TF_MHR"/>
    <property type="match status" value="1"/>
</dbReference>